<name>A0A2A9FZH9_9PSEU</name>
<dbReference type="SUPFAM" id="SSF53807">
    <property type="entry name" value="Helical backbone' metal receptor"/>
    <property type="match status" value="1"/>
</dbReference>
<keyword evidence="3" id="KW-0813">Transport</keyword>
<comment type="caution">
    <text evidence="7">The sequence shown here is derived from an EMBL/GenBank/DDBJ whole genome shotgun (WGS) entry which is preliminary data.</text>
</comment>
<dbReference type="EMBL" id="PDJK01000001">
    <property type="protein sequence ID" value="PFG56877.1"/>
    <property type="molecule type" value="Genomic_DNA"/>
</dbReference>
<evidence type="ECO:0000256" key="5">
    <source>
        <dbReference type="SAM" id="SignalP"/>
    </source>
</evidence>
<evidence type="ECO:0000313" key="8">
    <source>
        <dbReference type="Proteomes" id="UP000243542"/>
    </source>
</evidence>
<comment type="similarity">
    <text evidence="2">Belongs to the bacterial solute-binding protein 8 family.</text>
</comment>
<comment type="subcellular location">
    <subcellularLocation>
        <location evidence="1">Cell envelope</location>
    </subcellularLocation>
</comment>
<feature type="domain" description="Fe/B12 periplasmic-binding" evidence="6">
    <location>
        <begin position="66"/>
        <end position="334"/>
    </location>
</feature>
<accession>A0A2A9FZH9</accession>
<feature type="chain" id="PRO_5038742565" evidence="5">
    <location>
        <begin position="28"/>
        <end position="334"/>
    </location>
</feature>
<evidence type="ECO:0000256" key="2">
    <source>
        <dbReference type="ARBA" id="ARBA00008814"/>
    </source>
</evidence>
<reference evidence="7 8" key="1">
    <citation type="submission" date="2017-10" db="EMBL/GenBank/DDBJ databases">
        <title>Sequencing the genomes of 1000 actinobacteria strains.</title>
        <authorList>
            <person name="Klenk H.-P."/>
        </authorList>
    </citation>
    <scope>NUCLEOTIDE SEQUENCE [LARGE SCALE GENOMIC DNA]</scope>
    <source>
        <strain evidence="7 8">DSM 46092</strain>
    </source>
</reference>
<dbReference type="PANTHER" id="PTHR30532:SF1">
    <property type="entry name" value="IRON(3+)-HYDROXAMATE-BINDING PROTEIN FHUD"/>
    <property type="match status" value="1"/>
</dbReference>
<keyword evidence="8" id="KW-1185">Reference proteome</keyword>
<dbReference type="Gene3D" id="3.40.50.1980">
    <property type="entry name" value="Nitrogenase molybdenum iron protein domain"/>
    <property type="match status" value="2"/>
</dbReference>
<dbReference type="GO" id="GO:0030288">
    <property type="term" value="C:outer membrane-bounded periplasmic space"/>
    <property type="evidence" value="ECO:0007669"/>
    <property type="project" value="TreeGrafter"/>
</dbReference>
<dbReference type="InterPro" id="IPR002491">
    <property type="entry name" value="ABC_transptr_periplasmic_BD"/>
</dbReference>
<keyword evidence="4 5" id="KW-0732">Signal</keyword>
<gene>
    <name evidence="7" type="ORF">ATK36_0410</name>
</gene>
<evidence type="ECO:0000256" key="3">
    <source>
        <dbReference type="ARBA" id="ARBA00022448"/>
    </source>
</evidence>
<dbReference type="RefSeq" id="WP_098509563.1">
    <property type="nucleotide sequence ID" value="NZ_JBIAKZ010000019.1"/>
</dbReference>
<organism evidence="7 8">
    <name type="scientific">Amycolatopsis sulphurea</name>
    <dbReference type="NCBI Taxonomy" id="76022"/>
    <lineage>
        <taxon>Bacteria</taxon>
        <taxon>Bacillati</taxon>
        <taxon>Actinomycetota</taxon>
        <taxon>Actinomycetes</taxon>
        <taxon>Pseudonocardiales</taxon>
        <taxon>Pseudonocardiaceae</taxon>
        <taxon>Amycolatopsis</taxon>
    </lineage>
</organism>
<dbReference type="Proteomes" id="UP000243542">
    <property type="component" value="Unassembled WGS sequence"/>
</dbReference>
<dbReference type="PROSITE" id="PS50983">
    <property type="entry name" value="FE_B12_PBP"/>
    <property type="match status" value="1"/>
</dbReference>
<evidence type="ECO:0000256" key="4">
    <source>
        <dbReference type="ARBA" id="ARBA00022729"/>
    </source>
</evidence>
<sequence>MSPHPRSPRRPLVKAAAAALAVLFASACGTTEAPADAAATTAAKPSGPVTVTDERGQVRLPAPAAKVVSLEWGLTENLLALGVQPIGAADVKNYNVYDKVAPLPESTPDVGTRGEPSTDAIVALHPDLVVTTTDLPESVIAQIAGKVPVLALKGSDAADPIGYLRRTVTTLAEATGTQQQGGKLLADFDAKVAGGKDRLAKAGKTGAPFTMADGYATSGTVTVRMYTPGSFLGGVAKELGLANQWTGGGDKTYGLASTDVEGLTKITDPATTFVYAASDSEGDVFKMDLADNAVWKQQAFVKAGHVHRIPDGIWMFGGPKSASAYVDAVVDALS</sequence>
<feature type="signal peptide" evidence="5">
    <location>
        <begin position="1"/>
        <end position="27"/>
    </location>
</feature>
<dbReference type="CDD" id="cd01146">
    <property type="entry name" value="FhuD"/>
    <property type="match status" value="1"/>
</dbReference>
<evidence type="ECO:0000259" key="6">
    <source>
        <dbReference type="PROSITE" id="PS50983"/>
    </source>
</evidence>
<dbReference type="InterPro" id="IPR006311">
    <property type="entry name" value="TAT_signal"/>
</dbReference>
<dbReference type="PROSITE" id="PS51257">
    <property type="entry name" value="PROKAR_LIPOPROTEIN"/>
    <property type="match status" value="1"/>
</dbReference>
<dbReference type="GO" id="GO:1901678">
    <property type="term" value="P:iron coordination entity transport"/>
    <property type="evidence" value="ECO:0007669"/>
    <property type="project" value="UniProtKB-ARBA"/>
</dbReference>
<dbReference type="PANTHER" id="PTHR30532">
    <property type="entry name" value="IRON III DICITRATE-BINDING PERIPLASMIC PROTEIN"/>
    <property type="match status" value="1"/>
</dbReference>
<protein>
    <submittedName>
        <fullName evidence="7">Iron complex transport system substrate-binding protein</fullName>
    </submittedName>
</protein>
<dbReference type="Pfam" id="PF01497">
    <property type="entry name" value="Peripla_BP_2"/>
    <property type="match status" value="1"/>
</dbReference>
<dbReference type="AlphaFoldDB" id="A0A2A9FZH9"/>
<evidence type="ECO:0000256" key="1">
    <source>
        <dbReference type="ARBA" id="ARBA00004196"/>
    </source>
</evidence>
<proteinExistence type="inferred from homology"/>
<dbReference type="InterPro" id="IPR051313">
    <property type="entry name" value="Bact_iron-sidero_bind"/>
</dbReference>
<evidence type="ECO:0000313" key="7">
    <source>
        <dbReference type="EMBL" id="PFG56877.1"/>
    </source>
</evidence>
<dbReference type="PROSITE" id="PS51318">
    <property type="entry name" value="TAT"/>
    <property type="match status" value="1"/>
</dbReference>